<keyword evidence="1" id="KW-0472">Membrane</keyword>
<dbReference type="OrthoDB" id="157646at2"/>
<dbReference type="GO" id="GO:0009636">
    <property type="term" value="P:response to toxic substance"/>
    <property type="evidence" value="ECO:0007669"/>
    <property type="project" value="TreeGrafter"/>
</dbReference>
<dbReference type="Pfam" id="PF19124">
    <property type="entry name" value="DUF5808"/>
    <property type="match status" value="1"/>
</dbReference>
<comment type="caution">
    <text evidence="4">The sequence shown here is derived from an EMBL/GenBank/DDBJ whole genome shotgun (WGS) entry which is preliminary data.</text>
</comment>
<evidence type="ECO:0000313" key="4">
    <source>
        <dbReference type="EMBL" id="RST96225.1"/>
    </source>
</evidence>
<feature type="transmembrane region" description="Helical" evidence="1">
    <location>
        <begin position="183"/>
        <end position="202"/>
    </location>
</feature>
<dbReference type="InterPro" id="IPR012867">
    <property type="entry name" value="DUF1648"/>
</dbReference>
<evidence type="ECO:0000256" key="1">
    <source>
        <dbReference type="SAM" id="Phobius"/>
    </source>
</evidence>
<keyword evidence="1" id="KW-0812">Transmembrane</keyword>
<evidence type="ECO:0000259" key="2">
    <source>
        <dbReference type="Pfam" id="PF07853"/>
    </source>
</evidence>
<accession>A0A429ZRD9</accession>
<feature type="transmembrane region" description="Helical" evidence="1">
    <location>
        <begin position="132"/>
        <end position="154"/>
    </location>
</feature>
<reference evidence="4 5" key="1">
    <citation type="submission" date="2017-05" db="EMBL/GenBank/DDBJ databases">
        <title>Vagococcus spp. assemblies.</title>
        <authorList>
            <person name="Gulvik C.A."/>
        </authorList>
    </citation>
    <scope>NUCLEOTIDE SEQUENCE [LARGE SCALE GENOMIC DNA]</scope>
    <source>
        <strain evidence="4 5">SS1994</strain>
    </source>
</reference>
<dbReference type="RefSeq" id="WP_125955621.1">
    <property type="nucleotide sequence ID" value="NZ_JAQEJV010000001.1"/>
</dbReference>
<dbReference type="InterPro" id="IPR043831">
    <property type="entry name" value="DUF5808"/>
</dbReference>
<feature type="transmembrane region" description="Helical" evidence="1">
    <location>
        <begin position="339"/>
        <end position="357"/>
    </location>
</feature>
<dbReference type="EMBL" id="NGJT01000001">
    <property type="protein sequence ID" value="RST96225.1"/>
    <property type="molecule type" value="Genomic_DNA"/>
</dbReference>
<organism evidence="4 5">
    <name type="scientific">Vagococcus bubulae</name>
    <dbReference type="NCBI Taxonomy" id="1977868"/>
    <lineage>
        <taxon>Bacteria</taxon>
        <taxon>Bacillati</taxon>
        <taxon>Bacillota</taxon>
        <taxon>Bacilli</taxon>
        <taxon>Lactobacillales</taxon>
        <taxon>Enterococcaceae</taxon>
        <taxon>Vagococcus</taxon>
    </lineage>
</organism>
<feature type="transmembrane region" description="Helical" evidence="1">
    <location>
        <begin position="231"/>
        <end position="257"/>
    </location>
</feature>
<dbReference type="Proteomes" id="UP000288490">
    <property type="component" value="Unassembled WGS sequence"/>
</dbReference>
<feature type="transmembrane region" description="Helical" evidence="1">
    <location>
        <begin position="46"/>
        <end position="65"/>
    </location>
</feature>
<protein>
    <submittedName>
        <fullName evidence="4">Uncharacterized protein</fullName>
    </submittedName>
</protein>
<evidence type="ECO:0000313" key="5">
    <source>
        <dbReference type="Proteomes" id="UP000288490"/>
    </source>
</evidence>
<feature type="transmembrane region" description="Helical" evidence="1">
    <location>
        <begin position="264"/>
        <end position="283"/>
    </location>
</feature>
<dbReference type="PANTHER" id="PTHR37810">
    <property type="entry name" value="IMMUNITY PROTEIN SDPI"/>
    <property type="match status" value="1"/>
</dbReference>
<sequence>MIWIISALLLFLGFSMAMTPYITQRGIIFGITLPKETDDITHLKKQYFNQNMLLSVLMVVLFVLFDKGMNVSDEKLSIIMVVFISLQMVFGIVTYFIANRKVDYYKNKLIEEGYQPNKKMVLDLHYRENMTIFPTWLLVAIQLIIIAIEIIITIKNQAIIPDKIIMQWDFQGNPTRMVDKTWFNIYSLPVIQLVMVFILSFTNESYKRGKQRVMNNQSVKWSQSFRKISSYIGTVIAVLVQIMMFSIQMTSVVPFLTEKTMSKIVFILIGIMLLTIIGLMVIYGQSGSRLDPSSVTPQAYDDDKYWKWGMFYFNREDPSFWVEKRMGIGMTINLANWKAVAFVVIPIVFILGLSFFIG</sequence>
<dbReference type="PANTHER" id="PTHR37810:SF9">
    <property type="entry name" value="MEMBRANE PROTEIN"/>
    <property type="match status" value="1"/>
</dbReference>
<keyword evidence="5" id="KW-1185">Reference proteome</keyword>
<dbReference type="AlphaFoldDB" id="A0A429ZRD9"/>
<feature type="domain" description="DUF1648" evidence="2">
    <location>
        <begin position="144"/>
        <end position="193"/>
    </location>
</feature>
<evidence type="ECO:0000259" key="3">
    <source>
        <dbReference type="Pfam" id="PF19124"/>
    </source>
</evidence>
<keyword evidence="1" id="KW-1133">Transmembrane helix</keyword>
<gene>
    <name evidence="4" type="ORF">CBF36_00395</name>
</gene>
<feature type="transmembrane region" description="Helical" evidence="1">
    <location>
        <begin position="77"/>
        <end position="98"/>
    </location>
</feature>
<feature type="domain" description="DUF5808" evidence="3">
    <location>
        <begin position="315"/>
        <end position="339"/>
    </location>
</feature>
<dbReference type="Pfam" id="PF07853">
    <property type="entry name" value="DUF1648"/>
    <property type="match status" value="1"/>
</dbReference>
<name>A0A429ZRD9_9ENTE</name>
<proteinExistence type="predicted"/>